<keyword evidence="7" id="KW-0175">Coiled coil</keyword>
<dbReference type="InterPro" id="IPR017907">
    <property type="entry name" value="Znf_RING_CS"/>
</dbReference>
<keyword evidence="3 6" id="KW-0863">Zinc-finger</keyword>
<proteinExistence type="predicted"/>
<dbReference type="NCBIfam" id="TIGR00570">
    <property type="entry name" value="cdk7"/>
    <property type="match status" value="1"/>
</dbReference>
<dbReference type="InterPro" id="IPR057657">
    <property type="entry name" value="MAT1_CAK-anch"/>
</dbReference>
<dbReference type="InterPro" id="IPR004575">
    <property type="entry name" value="MAT1/Tfb3"/>
</dbReference>
<dbReference type="CDD" id="cd16517">
    <property type="entry name" value="RING-HC_MAT1"/>
    <property type="match status" value="1"/>
</dbReference>
<organism evidence="9 10">
    <name type="scientific">Limulus polyphemus</name>
    <name type="common">Atlantic horseshoe crab</name>
    <dbReference type="NCBI Taxonomy" id="6850"/>
    <lineage>
        <taxon>Eukaryota</taxon>
        <taxon>Metazoa</taxon>
        <taxon>Ecdysozoa</taxon>
        <taxon>Arthropoda</taxon>
        <taxon>Chelicerata</taxon>
        <taxon>Merostomata</taxon>
        <taxon>Xiphosura</taxon>
        <taxon>Limulidae</taxon>
        <taxon>Limulus</taxon>
    </lineage>
</organism>
<dbReference type="Pfam" id="PF06391">
    <property type="entry name" value="MAT1"/>
    <property type="match status" value="1"/>
</dbReference>
<dbReference type="PROSITE" id="PS00518">
    <property type="entry name" value="ZF_RING_1"/>
    <property type="match status" value="1"/>
</dbReference>
<evidence type="ECO:0000256" key="1">
    <source>
        <dbReference type="ARBA" id="ARBA00004123"/>
    </source>
</evidence>
<evidence type="ECO:0000256" key="5">
    <source>
        <dbReference type="ARBA" id="ARBA00023242"/>
    </source>
</evidence>
<evidence type="ECO:0000256" key="2">
    <source>
        <dbReference type="ARBA" id="ARBA00022723"/>
    </source>
</evidence>
<comment type="subcellular location">
    <subcellularLocation>
        <location evidence="1">Nucleus</location>
    </subcellularLocation>
</comment>
<evidence type="ECO:0000313" key="10">
    <source>
        <dbReference type="RefSeq" id="XP_013783034.1"/>
    </source>
</evidence>
<dbReference type="PROSITE" id="PS50089">
    <property type="entry name" value="ZF_RING_2"/>
    <property type="match status" value="1"/>
</dbReference>
<protein>
    <submittedName>
        <fullName evidence="10">CDK-activating kinase assembly factor MAT1-like</fullName>
    </submittedName>
</protein>
<dbReference type="GeneID" id="106467252"/>
<dbReference type="InterPro" id="IPR013083">
    <property type="entry name" value="Znf_RING/FYVE/PHD"/>
</dbReference>
<sequence>MDEAACPRCKTTKYRNPSLKLLVNVCGHALCENCVELLFVKGSGACAECGIPLRRIDFRIQIFEDPCVEKEVDIRRKVLKDFNKREEEFSSLREYNDYLEEIETIIFNLVNNVEFEATKRKIEQYKKENRTQISKNRGKISRDEEELEILLEQEKQETDIRKQQFLEEEKEIKKSRLKQKEALIDDLMFSDLPAGQILASHVSTVKETEISRKVPTKPAVVQFSTGIKLGQKETFIPIPKEPEGELYVYKELVVPLCGPNAPDYDMLEANGYTKHVRTSSETEKAGGFISKLACYRALQEGVCGLYFNPEQ</sequence>
<keyword evidence="2" id="KW-0479">Metal-binding</keyword>
<evidence type="ECO:0000256" key="4">
    <source>
        <dbReference type="ARBA" id="ARBA00022833"/>
    </source>
</evidence>
<dbReference type="PANTHER" id="PTHR12683">
    <property type="entry name" value="CDK-ACTIVATING KINASE ASSEMBLY FACTOR MAT1"/>
    <property type="match status" value="1"/>
</dbReference>
<keyword evidence="5" id="KW-0539">Nucleus</keyword>
<gene>
    <name evidence="10" type="primary">LOC106467252</name>
</gene>
<keyword evidence="9" id="KW-1185">Reference proteome</keyword>
<evidence type="ECO:0000256" key="7">
    <source>
        <dbReference type="SAM" id="Coils"/>
    </source>
</evidence>
<feature type="coiled-coil region" evidence="7">
    <location>
        <begin position="137"/>
        <end position="183"/>
    </location>
</feature>
<evidence type="ECO:0000313" key="9">
    <source>
        <dbReference type="Proteomes" id="UP000694941"/>
    </source>
</evidence>
<dbReference type="SUPFAM" id="SSF57850">
    <property type="entry name" value="RING/U-box"/>
    <property type="match status" value="1"/>
</dbReference>
<dbReference type="Pfam" id="PF17121">
    <property type="entry name" value="zf-C3HC4_5"/>
    <property type="match status" value="1"/>
</dbReference>
<dbReference type="RefSeq" id="XP_013783034.1">
    <property type="nucleotide sequence ID" value="XM_013927580.2"/>
</dbReference>
<accession>A0ABM1BJ53</accession>
<evidence type="ECO:0000259" key="8">
    <source>
        <dbReference type="PROSITE" id="PS50089"/>
    </source>
</evidence>
<dbReference type="InterPro" id="IPR001841">
    <property type="entry name" value="Znf_RING"/>
</dbReference>
<dbReference type="InterPro" id="IPR015877">
    <property type="entry name" value="MAT1_centre"/>
</dbReference>
<dbReference type="Proteomes" id="UP000694941">
    <property type="component" value="Unplaced"/>
</dbReference>
<dbReference type="Pfam" id="PF25811">
    <property type="entry name" value="CAK-anch_MAT1"/>
    <property type="match status" value="1"/>
</dbReference>
<dbReference type="PANTHER" id="PTHR12683:SF13">
    <property type="entry name" value="CDK-ACTIVATING KINASE ASSEMBLY FACTOR MAT1"/>
    <property type="match status" value="1"/>
</dbReference>
<name>A0ABM1BJ53_LIMPO</name>
<feature type="domain" description="RING-type" evidence="8">
    <location>
        <begin position="6"/>
        <end position="49"/>
    </location>
</feature>
<evidence type="ECO:0000256" key="3">
    <source>
        <dbReference type="ARBA" id="ARBA00022771"/>
    </source>
</evidence>
<evidence type="ECO:0000256" key="6">
    <source>
        <dbReference type="PROSITE-ProRule" id="PRU00175"/>
    </source>
</evidence>
<reference evidence="10" key="1">
    <citation type="submission" date="2025-08" db="UniProtKB">
        <authorList>
            <consortium name="RefSeq"/>
        </authorList>
    </citation>
    <scope>IDENTIFICATION</scope>
    <source>
        <tissue evidence="10">Muscle</tissue>
    </source>
</reference>
<dbReference type="Gene3D" id="3.30.40.10">
    <property type="entry name" value="Zinc/RING finger domain, C3HC4 (zinc finger)"/>
    <property type="match status" value="1"/>
</dbReference>
<keyword evidence="4" id="KW-0862">Zinc</keyword>